<dbReference type="Proteomes" id="UP001250932">
    <property type="component" value="Unassembled WGS sequence"/>
</dbReference>
<dbReference type="InterPro" id="IPR018392">
    <property type="entry name" value="LysM"/>
</dbReference>
<name>A0ABU3K4M7_9BACT</name>
<dbReference type="PANTHER" id="PTHR33734">
    <property type="entry name" value="LYSM DOMAIN-CONTAINING GPI-ANCHORED PROTEIN 2"/>
    <property type="match status" value="1"/>
</dbReference>
<feature type="region of interest" description="Disordered" evidence="1">
    <location>
        <begin position="100"/>
        <end position="127"/>
    </location>
</feature>
<accession>A0ABU3K4M7</accession>
<dbReference type="Gene3D" id="3.10.350.10">
    <property type="entry name" value="LysM domain"/>
    <property type="match status" value="1"/>
</dbReference>
<evidence type="ECO:0000313" key="3">
    <source>
        <dbReference type="EMBL" id="MDT7041317.1"/>
    </source>
</evidence>
<dbReference type="PROSITE" id="PS51782">
    <property type="entry name" value="LYSM"/>
    <property type="match status" value="1"/>
</dbReference>
<dbReference type="InterPro" id="IPR036779">
    <property type="entry name" value="LysM_dom_sf"/>
</dbReference>
<dbReference type="SUPFAM" id="SSF54106">
    <property type="entry name" value="LysM domain"/>
    <property type="match status" value="1"/>
</dbReference>
<evidence type="ECO:0000313" key="4">
    <source>
        <dbReference type="Proteomes" id="UP001250932"/>
    </source>
</evidence>
<dbReference type="EMBL" id="JAQOUE010000001">
    <property type="protein sequence ID" value="MDT7041317.1"/>
    <property type="molecule type" value="Genomic_DNA"/>
</dbReference>
<reference evidence="3 4" key="1">
    <citation type="journal article" date="2023" name="ISME J.">
        <title>Cultivation and genomic characterization of novel and ubiquitous marine nitrite-oxidizing bacteria from the Nitrospirales.</title>
        <authorList>
            <person name="Mueller A.J."/>
            <person name="Daebeler A."/>
            <person name="Herbold C.W."/>
            <person name="Kirkegaard R.H."/>
            <person name="Daims H."/>
        </authorList>
    </citation>
    <scope>NUCLEOTIDE SEQUENCE [LARGE SCALE GENOMIC DNA]</scope>
    <source>
        <strain evidence="3 4">EB</strain>
    </source>
</reference>
<dbReference type="Pfam" id="PF01476">
    <property type="entry name" value="LysM"/>
    <property type="match status" value="1"/>
</dbReference>
<protein>
    <submittedName>
        <fullName evidence="3">LysM peptidoglycan-binding domain-containing protein</fullName>
    </submittedName>
</protein>
<evidence type="ECO:0000259" key="2">
    <source>
        <dbReference type="PROSITE" id="PS51782"/>
    </source>
</evidence>
<dbReference type="SMART" id="SM00257">
    <property type="entry name" value="LysM"/>
    <property type="match status" value="1"/>
</dbReference>
<gene>
    <name evidence="3" type="ORF">PPG34_03085</name>
</gene>
<dbReference type="CDD" id="cd00118">
    <property type="entry name" value="LysM"/>
    <property type="match status" value="1"/>
</dbReference>
<organism evidence="3 4">
    <name type="scientific">Candidatus Nitronereus thalassa</name>
    <dbReference type="NCBI Taxonomy" id="3020898"/>
    <lineage>
        <taxon>Bacteria</taxon>
        <taxon>Pseudomonadati</taxon>
        <taxon>Nitrospirota</taxon>
        <taxon>Nitrospiria</taxon>
        <taxon>Nitrospirales</taxon>
        <taxon>Nitrospiraceae</taxon>
        <taxon>Candidatus Nitronereus</taxon>
    </lineage>
</organism>
<feature type="domain" description="LysM" evidence="2">
    <location>
        <begin position="166"/>
        <end position="209"/>
    </location>
</feature>
<feature type="compositionally biased region" description="Low complexity" evidence="1">
    <location>
        <begin position="113"/>
        <end position="127"/>
    </location>
</feature>
<proteinExistence type="predicted"/>
<comment type="caution">
    <text evidence="3">The sequence shown here is derived from an EMBL/GenBank/DDBJ whole genome shotgun (WGS) entry which is preliminary data.</text>
</comment>
<evidence type="ECO:0000256" key="1">
    <source>
        <dbReference type="SAM" id="MobiDB-lite"/>
    </source>
</evidence>
<sequence length="212" mass="23213">MAKSEHADILQHTHSWQAKPSIRLALLCILASGILGGCVSSEKYESEKARALNFQRLLAQEEKRTGELNSQVQATKRQLASIESQNKDLTIELEALRDQMSRQESQMGSMAPDSSSPGLSSSQDLSLSEPSLSEFGLSDLSFNESDFKDFGEIGGGSGDSMGGEPTYYTVVRGDTLYRISREYGVTVNQLKEWNNLTSNDISVGQKLAVSRP</sequence>
<dbReference type="RefSeq" id="WP_313831672.1">
    <property type="nucleotide sequence ID" value="NZ_JAQOUE010000001.1"/>
</dbReference>
<keyword evidence="4" id="KW-1185">Reference proteome</keyword>
<dbReference type="PANTHER" id="PTHR33734:SF22">
    <property type="entry name" value="MEMBRANE-BOUND LYTIC MUREIN TRANSGLYCOSYLASE D"/>
    <property type="match status" value="1"/>
</dbReference>